<dbReference type="EMBL" id="CM017699">
    <property type="protein sequence ID" value="TYG90883.1"/>
    <property type="molecule type" value="Genomic_DNA"/>
</dbReference>
<sequence>MMEDCFERSIKIHLNKRFLRGFPCKVHCIHRSRVPRPWLQQFHQIHAFCLEKPN</sequence>
<keyword evidence="2" id="KW-1185">Reference proteome</keyword>
<gene>
    <name evidence="1" type="ORF">ES288_A12G218600v1</name>
</gene>
<protein>
    <submittedName>
        <fullName evidence="1">Uncharacterized protein</fullName>
    </submittedName>
</protein>
<organism evidence="1 2">
    <name type="scientific">Gossypium darwinii</name>
    <name type="common">Darwin's cotton</name>
    <name type="synonym">Gossypium barbadense var. darwinii</name>
    <dbReference type="NCBI Taxonomy" id="34276"/>
    <lineage>
        <taxon>Eukaryota</taxon>
        <taxon>Viridiplantae</taxon>
        <taxon>Streptophyta</taxon>
        <taxon>Embryophyta</taxon>
        <taxon>Tracheophyta</taxon>
        <taxon>Spermatophyta</taxon>
        <taxon>Magnoliopsida</taxon>
        <taxon>eudicotyledons</taxon>
        <taxon>Gunneridae</taxon>
        <taxon>Pentapetalae</taxon>
        <taxon>rosids</taxon>
        <taxon>malvids</taxon>
        <taxon>Malvales</taxon>
        <taxon>Malvaceae</taxon>
        <taxon>Malvoideae</taxon>
        <taxon>Gossypium</taxon>
    </lineage>
</organism>
<evidence type="ECO:0000313" key="2">
    <source>
        <dbReference type="Proteomes" id="UP000323506"/>
    </source>
</evidence>
<reference evidence="1 2" key="1">
    <citation type="submission" date="2019-06" db="EMBL/GenBank/DDBJ databases">
        <title>WGS assembly of Gossypium darwinii.</title>
        <authorList>
            <person name="Chen Z.J."/>
            <person name="Sreedasyam A."/>
            <person name="Ando A."/>
            <person name="Song Q."/>
            <person name="De L."/>
            <person name="Hulse-Kemp A."/>
            <person name="Ding M."/>
            <person name="Ye W."/>
            <person name="Kirkbride R."/>
            <person name="Jenkins J."/>
            <person name="Plott C."/>
            <person name="Lovell J."/>
            <person name="Lin Y.-M."/>
            <person name="Vaughn R."/>
            <person name="Liu B."/>
            <person name="Li W."/>
            <person name="Simpson S."/>
            <person name="Scheffler B."/>
            <person name="Saski C."/>
            <person name="Grover C."/>
            <person name="Hu G."/>
            <person name="Conover J."/>
            <person name="Carlson J."/>
            <person name="Shu S."/>
            <person name="Boston L."/>
            <person name="Williams M."/>
            <person name="Peterson D."/>
            <person name="Mcgee K."/>
            <person name="Jones D."/>
            <person name="Wendel J."/>
            <person name="Stelly D."/>
            <person name="Grimwood J."/>
            <person name="Schmutz J."/>
        </authorList>
    </citation>
    <scope>NUCLEOTIDE SEQUENCE [LARGE SCALE GENOMIC DNA]</scope>
    <source>
        <strain evidence="1">1808015.09</strain>
    </source>
</reference>
<dbReference type="AlphaFoldDB" id="A0A5D2EBP2"/>
<name>A0A5D2EBP2_GOSDA</name>
<evidence type="ECO:0000313" key="1">
    <source>
        <dbReference type="EMBL" id="TYG90883.1"/>
    </source>
</evidence>
<proteinExistence type="predicted"/>
<accession>A0A5D2EBP2</accession>
<dbReference type="Proteomes" id="UP000323506">
    <property type="component" value="Chromosome A12"/>
</dbReference>